<keyword evidence="2 8" id="KW-0813">Transport</keyword>
<feature type="transmembrane region" description="Helical" evidence="8">
    <location>
        <begin position="31"/>
        <end position="51"/>
    </location>
</feature>
<reference evidence="10 11" key="1">
    <citation type="submission" date="2016-10" db="EMBL/GenBank/DDBJ databases">
        <authorList>
            <person name="de Groot N.N."/>
        </authorList>
    </citation>
    <scope>NUCLEOTIDE SEQUENCE [LARGE SCALE GENOMIC DNA]</scope>
    <source>
        <strain evidence="11">P4-7,KCTC 19426,CECT 7604</strain>
    </source>
</reference>
<feature type="transmembrane region" description="Helical" evidence="8">
    <location>
        <begin position="81"/>
        <end position="100"/>
    </location>
</feature>
<proteinExistence type="inferred from homology"/>
<dbReference type="InterPro" id="IPR035906">
    <property type="entry name" value="MetI-like_sf"/>
</dbReference>
<keyword evidence="7 8" id="KW-0472">Membrane</keyword>
<evidence type="ECO:0000256" key="5">
    <source>
        <dbReference type="ARBA" id="ARBA00022692"/>
    </source>
</evidence>
<dbReference type="AlphaFoldDB" id="A0A1H0JJX4"/>
<evidence type="ECO:0000256" key="7">
    <source>
        <dbReference type="ARBA" id="ARBA00023136"/>
    </source>
</evidence>
<feature type="transmembrane region" description="Helical" evidence="8">
    <location>
        <begin position="214"/>
        <end position="241"/>
    </location>
</feature>
<dbReference type="RefSeq" id="WP_231988352.1">
    <property type="nucleotide sequence ID" value="NZ_LT629710.1"/>
</dbReference>
<keyword evidence="6 8" id="KW-1133">Transmembrane helix</keyword>
<gene>
    <name evidence="10" type="ORF">SAMN04515671_0946</name>
</gene>
<dbReference type="Pfam" id="PF00528">
    <property type="entry name" value="BPD_transp_1"/>
    <property type="match status" value="1"/>
</dbReference>
<protein>
    <submittedName>
        <fullName evidence="10">Putative spermidine/putrescine transport system permease protein</fullName>
    </submittedName>
</protein>
<dbReference type="EMBL" id="LT629710">
    <property type="protein sequence ID" value="SDO44105.1"/>
    <property type="molecule type" value="Genomic_DNA"/>
</dbReference>
<evidence type="ECO:0000256" key="6">
    <source>
        <dbReference type="ARBA" id="ARBA00022989"/>
    </source>
</evidence>
<dbReference type="GO" id="GO:0005886">
    <property type="term" value="C:plasma membrane"/>
    <property type="evidence" value="ECO:0007669"/>
    <property type="project" value="UniProtKB-SubCell"/>
</dbReference>
<feature type="transmembrane region" description="Helical" evidence="8">
    <location>
        <begin position="166"/>
        <end position="185"/>
    </location>
</feature>
<keyword evidence="5 8" id="KW-0812">Transmembrane</keyword>
<evidence type="ECO:0000256" key="8">
    <source>
        <dbReference type="RuleBase" id="RU363032"/>
    </source>
</evidence>
<feature type="domain" description="ABC transmembrane type-1" evidence="9">
    <location>
        <begin position="75"/>
        <end position="286"/>
    </location>
</feature>
<dbReference type="PROSITE" id="PS50928">
    <property type="entry name" value="ABC_TM1"/>
    <property type="match status" value="1"/>
</dbReference>
<dbReference type="Proteomes" id="UP000198741">
    <property type="component" value="Chromosome I"/>
</dbReference>
<evidence type="ECO:0000259" key="9">
    <source>
        <dbReference type="PROSITE" id="PS50928"/>
    </source>
</evidence>
<evidence type="ECO:0000256" key="2">
    <source>
        <dbReference type="ARBA" id="ARBA00022448"/>
    </source>
</evidence>
<accession>A0A1H0JJX4</accession>
<keyword evidence="4" id="KW-0997">Cell inner membrane</keyword>
<evidence type="ECO:0000256" key="4">
    <source>
        <dbReference type="ARBA" id="ARBA00022519"/>
    </source>
</evidence>
<dbReference type="PANTHER" id="PTHR43357">
    <property type="entry name" value="INNER MEMBRANE ABC TRANSPORTER PERMEASE PROTEIN YDCV"/>
    <property type="match status" value="1"/>
</dbReference>
<dbReference type="GO" id="GO:0055085">
    <property type="term" value="P:transmembrane transport"/>
    <property type="evidence" value="ECO:0007669"/>
    <property type="project" value="InterPro"/>
</dbReference>
<comment type="subcellular location">
    <subcellularLocation>
        <location evidence="1">Cell inner membrane</location>
        <topology evidence="1">Multi-pass membrane protein</topology>
    </subcellularLocation>
    <subcellularLocation>
        <location evidence="8">Cell membrane</location>
        <topology evidence="8">Multi-pass membrane protein</topology>
    </subcellularLocation>
</comment>
<sequence>MTVTTAQTEQAPTSGGGLLQRVGPRLGVAPFFVYTILFLMVPTVIVIVGAFQTDTGGFTLQNIRAINTSPILSALGESLQLSLYSALIGAVVGGAAAYVISTGNPKGMLRRVMTSASSVLAQFGGVMLAFAFIFTVGRTGIVGRFLQAELNYTIDPNWLPSLPGLTLVYSYFQIPLMIIIFLPAVDGIRPQWREATESLGGSTWVFWRRVAGPLLAPAFLGSLLLLFTNAFSSFATAAALIGTTDPILPLQIRHALISETGSGNANLAKSLALLMVVVVAILMWIYYRVQRRASRWLR</sequence>
<dbReference type="Gene3D" id="1.10.3720.10">
    <property type="entry name" value="MetI-like"/>
    <property type="match status" value="1"/>
</dbReference>
<comment type="similarity">
    <text evidence="8">Belongs to the binding-protein-dependent transport system permease family.</text>
</comment>
<dbReference type="STRING" id="1090615.SAMN04515671_0946"/>
<dbReference type="InterPro" id="IPR000515">
    <property type="entry name" value="MetI-like"/>
</dbReference>
<evidence type="ECO:0000256" key="3">
    <source>
        <dbReference type="ARBA" id="ARBA00022475"/>
    </source>
</evidence>
<dbReference type="PANTHER" id="PTHR43357:SF4">
    <property type="entry name" value="INNER MEMBRANE ABC TRANSPORTER PERMEASE PROTEIN YDCV"/>
    <property type="match status" value="1"/>
</dbReference>
<dbReference type="SUPFAM" id="SSF161098">
    <property type="entry name" value="MetI-like"/>
    <property type="match status" value="1"/>
</dbReference>
<feature type="transmembrane region" description="Helical" evidence="8">
    <location>
        <begin position="120"/>
        <end position="146"/>
    </location>
</feature>
<organism evidence="10 11">
    <name type="scientific">Nakamurella panacisegetis</name>
    <dbReference type="NCBI Taxonomy" id="1090615"/>
    <lineage>
        <taxon>Bacteria</taxon>
        <taxon>Bacillati</taxon>
        <taxon>Actinomycetota</taxon>
        <taxon>Actinomycetes</taxon>
        <taxon>Nakamurellales</taxon>
        <taxon>Nakamurellaceae</taxon>
        <taxon>Nakamurella</taxon>
    </lineage>
</organism>
<name>A0A1H0JJX4_9ACTN</name>
<keyword evidence="11" id="KW-1185">Reference proteome</keyword>
<keyword evidence="3" id="KW-1003">Cell membrane</keyword>
<feature type="transmembrane region" description="Helical" evidence="8">
    <location>
        <begin position="271"/>
        <end position="289"/>
    </location>
</feature>
<evidence type="ECO:0000313" key="10">
    <source>
        <dbReference type="EMBL" id="SDO44105.1"/>
    </source>
</evidence>
<evidence type="ECO:0000256" key="1">
    <source>
        <dbReference type="ARBA" id="ARBA00004429"/>
    </source>
</evidence>
<evidence type="ECO:0000313" key="11">
    <source>
        <dbReference type="Proteomes" id="UP000198741"/>
    </source>
</evidence>